<dbReference type="Proteomes" id="UP001430637">
    <property type="component" value="Unassembled WGS sequence"/>
</dbReference>
<dbReference type="EMBL" id="JAJEQL010000042">
    <property type="protein sequence ID" value="MCC2200393.1"/>
    <property type="molecule type" value="Genomic_DNA"/>
</dbReference>
<proteinExistence type="predicted"/>
<protein>
    <submittedName>
        <fullName evidence="2">Uncharacterized protein</fullName>
    </submittedName>
</protein>
<comment type="caution">
    <text evidence="2">The sequence shown here is derived from an EMBL/GenBank/DDBJ whole genome shotgun (WGS) entry which is preliminary data.</text>
</comment>
<keyword evidence="3" id="KW-1185">Reference proteome</keyword>
<feature type="compositionally biased region" description="Basic and acidic residues" evidence="1">
    <location>
        <begin position="11"/>
        <end position="21"/>
    </location>
</feature>
<organism evidence="2 3">
    <name type="scientific">Faecalibacterium butyricigenerans</name>
    <dbReference type="NCBI Taxonomy" id="1851427"/>
    <lineage>
        <taxon>Bacteria</taxon>
        <taxon>Bacillati</taxon>
        <taxon>Bacillota</taxon>
        <taxon>Clostridia</taxon>
        <taxon>Eubacteriales</taxon>
        <taxon>Oscillospiraceae</taxon>
        <taxon>Faecalibacterium</taxon>
    </lineage>
</organism>
<name>A0ABS8FBT6_9FIRM</name>
<evidence type="ECO:0000313" key="2">
    <source>
        <dbReference type="EMBL" id="MCC2200393.1"/>
    </source>
</evidence>
<feature type="non-terminal residue" evidence="2">
    <location>
        <position position="1"/>
    </location>
</feature>
<evidence type="ECO:0000313" key="3">
    <source>
        <dbReference type="Proteomes" id="UP001430637"/>
    </source>
</evidence>
<sequence>ESKHPSLPLARAERKPLDRKKNIPRATSARTCLKKTKHYCNIALIPRHRREYLLPQKNKTNKRGVFS</sequence>
<gene>
    <name evidence="2" type="ORF">LKD23_11630</name>
</gene>
<reference evidence="2" key="1">
    <citation type="submission" date="2021-10" db="EMBL/GenBank/DDBJ databases">
        <title>Anaerobic single-cell dispensing facilitates the cultivation of human gut bacteria.</title>
        <authorList>
            <person name="Afrizal A."/>
        </authorList>
    </citation>
    <scope>NUCLEOTIDE SEQUENCE</scope>
    <source>
        <strain evidence="2">CLA-AA-H233</strain>
    </source>
</reference>
<evidence type="ECO:0000256" key="1">
    <source>
        <dbReference type="SAM" id="MobiDB-lite"/>
    </source>
</evidence>
<feature type="region of interest" description="Disordered" evidence="1">
    <location>
        <begin position="1"/>
        <end position="27"/>
    </location>
</feature>
<accession>A0ABS8FBT6</accession>
<dbReference type="RefSeq" id="WP_227621791.1">
    <property type="nucleotide sequence ID" value="NZ_JAJEQL010000042.1"/>
</dbReference>